<evidence type="ECO:0000259" key="4">
    <source>
        <dbReference type="PROSITE" id="PS50879"/>
    </source>
</evidence>
<dbReference type="Pfam" id="PF13456">
    <property type="entry name" value="RVT_3"/>
    <property type="match status" value="1"/>
</dbReference>
<dbReference type="PANTHER" id="PTHR48475">
    <property type="entry name" value="RIBONUCLEASE H"/>
    <property type="match status" value="1"/>
</dbReference>
<dbReference type="Proteomes" id="UP001054821">
    <property type="component" value="Chromosome 2"/>
</dbReference>
<comment type="caution">
    <text evidence="6">The sequence shown here is derived from an EMBL/GenBank/DDBJ whole genome shotgun (WGS) entry which is preliminary data.</text>
</comment>
<keyword evidence="7" id="KW-1185">Reference proteome</keyword>
<accession>A0AAD4WHX3</accession>
<evidence type="ECO:0000313" key="6">
    <source>
        <dbReference type="EMBL" id="KAI5342642.1"/>
    </source>
</evidence>
<protein>
    <submittedName>
        <fullName evidence="6">Uncharacterized protein</fullName>
    </submittedName>
</protein>
<dbReference type="InterPro" id="IPR012337">
    <property type="entry name" value="RNaseH-like_sf"/>
</dbReference>
<proteinExistence type="predicted"/>
<dbReference type="Pfam" id="PF00078">
    <property type="entry name" value="RVT_1"/>
    <property type="match status" value="1"/>
</dbReference>
<feature type="domain" description="Integrase catalytic" evidence="5">
    <location>
        <begin position="708"/>
        <end position="874"/>
    </location>
</feature>
<dbReference type="Gene3D" id="1.10.340.70">
    <property type="match status" value="1"/>
</dbReference>
<name>A0AAD4WHX3_PRUDU</name>
<evidence type="ECO:0000259" key="5">
    <source>
        <dbReference type="PROSITE" id="PS50994"/>
    </source>
</evidence>
<dbReference type="InterPro" id="IPR002156">
    <property type="entry name" value="RNaseH_domain"/>
</dbReference>
<dbReference type="GO" id="GO:0015074">
    <property type="term" value="P:DNA integration"/>
    <property type="evidence" value="ECO:0007669"/>
    <property type="project" value="InterPro"/>
</dbReference>
<dbReference type="GO" id="GO:0004523">
    <property type="term" value="F:RNA-DNA hybrid ribonuclease activity"/>
    <property type="evidence" value="ECO:0007669"/>
    <property type="project" value="InterPro"/>
</dbReference>
<sequence length="1624" mass="184170">MPGISPDIISRRLSVNPAVRPVRQKRYEAMKAEVDRLSNIRFIREVAYPTWLANVVMVRKPRKGWRMCVDYTNLNRACPKDSFPLPRIDQLVDATAGHALLSFMDAYSGYNQIFMHPEDQAHTSFITDRGLYCYKVMPFGLKNAGATYQRLVNHLFAPLIGNTMEVYVDDMLVKSRTADQHIPNLSAMFTILKQYKMRLNPTKCAFGVASGKFLGFMISQRATDRCAPFFKALKGTKRNITWTAECETALSELKEYMGRAPLLSTPEHGDILVVYLSVSASAVSSVLIRWKDNAEHPVHYVSKALQDAEVRYPDIEKLAFSLVVSARRLRPYFQAHTIHVLTNQPLRQVLQKPETSGRLVKWAIELGEFDIHYKPRPAMRGQAVADFLSEFTEPQASAATQLITEPNPSPSQDQTPTKNTLDLTQPLWTLFVDGSSNAQGCGAGIVLVSPDKVALEYALRFKFQASNNEAKYEALLAGLRLAKEMDARQIQIFSDSQLVVHQVNQDFTAKDASMTAYLQHARHLLATFHAHTIRQVPRSENSHADALARLVSALEQGMGRHIHIEFLAQPSTKAPLICTIDHSPTWMDPILQFLQNQTLPANLAEARRVRHHSARYLVINGSLYKRGFSLPYLRCLTPEEGHYVLREIHEGICGNHSGARSLAHKAIRQGYFWPSLHTDTQEFTQKCDKCQRFANIPQLLAEPLTAMVSPWPFAQWGLDLIGPMPEGKGQVKYAVVAVDYFTKWAEAEALATITAARIESFVWQNIVCRFGIPNSIVTDNGRQFDNAKFKQFCSNLKIRLCFASPAHPQSNGQVEAVNKIIKKTLKTKPRAAGQNYSQKYSDPAPRQPRLLPCRRKTHFRGARHLPKLPNAKPNIQDTCRHHNGLHKVPHWNFVQSSHFHLPINREQYPGLTNPFHPRASALFLAEDLVPLITKLDSNSGRAILSINKCQSKTPVYKIYFRALSEFLIVFLSSSSSSLNLNIDHLPLAFIARKRFDFSEQWFLFFPYLIKYKEKETRVLLSVKMVSQQQTKDSGSKKLGMVAPQDKSSKEMKSSKKMKFASSSAETEPTSQTTISDDSKSTGRGMSTMPRVVKRKLQKLRPIVEYNKMGKGIGQAHIEMQSYISVLARSRVPLLDKKWSQIPKDVKEQIWEAVDMAFVVGQGGKKSVLASAAKKWKDFKSTLTRHYILPYTNDKEKLSHPPETYKFIEKAQWDAFVASRLSQDFESVHSQHAQIREKLEYNHRLSRKGYAGLEDELEETMPGVEIDRSTLWKRARQDKHGNIPDPKVAEKAKLIDELQKQVSEGKVRVDGSKDVLTMALGPEHPGRLRGVGAGISPRQYFNLPKPQRVSFDDRLKESLRVLLQEETKKMEAKAKEEALRMEARTKQLVEAEREHFLSQLSQLIPNFDPGMLKQRISQSPKNPMSSDKGSCSGGEVKSLHYEDDKAKNGEHQQEEEKEEEKREKEKEEEKEKKDEEKHDDKVNEVGDYSNMEAPSSLKSLCRYVETTLLPEDKILEFTIDKEVFGGDRETFLLPEDITQFAGMEEIGATVVAVYMRHLHDVLKQANMCSMVGFIDPDTVSANSGTIADRSRLVAARLQKTDGEQIFMMPYNPGLVSFGFCFYDFQ</sequence>
<dbReference type="PROSITE" id="PS50879">
    <property type="entry name" value="RNASE_H_1"/>
    <property type="match status" value="1"/>
</dbReference>
<dbReference type="InterPro" id="IPR036397">
    <property type="entry name" value="RNaseH_sf"/>
</dbReference>
<dbReference type="Pfam" id="PF03004">
    <property type="entry name" value="Transposase_24"/>
    <property type="match status" value="1"/>
</dbReference>
<dbReference type="EMBL" id="JAJFAZ020000002">
    <property type="protein sequence ID" value="KAI5342642.1"/>
    <property type="molecule type" value="Genomic_DNA"/>
</dbReference>
<feature type="compositionally biased region" description="Polar residues" evidence="2">
    <location>
        <begin position="1414"/>
        <end position="1428"/>
    </location>
</feature>
<dbReference type="PANTHER" id="PTHR48475:SF2">
    <property type="entry name" value="RIBONUCLEASE H"/>
    <property type="match status" value="1"/>
</dbReference>
<dbReference type="SUPFAM" id="SSF56672">
    <property type="entry name" value="DNA/RNA polymerases"/>
    <property type="match status" value="1"/>
</dbReference>
<feature type="coiled-coil region" evidence="1">
    <location>
        <begin position="1355"/>
        <end position="1393"/>
    </location>
</feature>
<dbReference type="Gene3D" id="3.30.70.270">
    <property type="match status" value="1"/>
</dbReference>
<evidence type="ECO:0000313" key="7">
    <source>
        <dbReference type="Proteomes" id="UP001054821"/>
    </source>
</evidence>
<gene>
    <name evidence="6" type="ORF">L3X38_010518</name>
</gene>
<feature type="region of interest" description="Disordered" evidence="2">
    <location>
        <begin position="828"/>
        <end position="850"/>
    </location>
</feature>
<dbReference type="PROSITE" id="PS50994">
    <property type="entry name" value="INTEGRASE"/>
    <property type="match status" value="1"/>
</dbReference>
<dbReference type="Gene3D" id="3.10.10.10">
    <property type="entry name" value="HIV Type 1 Reverse Transcriptase, subunit A, domain 1"/>
    <property type="match status" value="1"/>
</dbReference>
<dbReference type="InterPro" id="IPR000477">
    <property type="entry name" value="RT_dom"/>
</dbReference>
<dbReference type="InterPro" id="IPR041588">
    <property type="entry name" value="Integrase_H2C2"/>
</dbReference>
<dbReference type="Pfam" id="PF17921">
    <property type="entry name" value="Integrase_H2C2"/>
    <property type="match status" value="1"/>
</dbReference>
<dbReference type="Pfam" id="PF00665">
    <property type="entry name" value="rve"/>
    <property type="match status" value="1"/>
</dbReference>
<evidence type="ECO:0000256" key="2">
    <source>
        <dbReference type="SAM" id="MobiDB-lite"/>
    </source>
</evidence>
<reference evidence="6 7" key="1">
    <citation type="journal article" date="2022" name="G3 (Bethesda)">
        <title>Whole-genome sequence and methylome profiling of the almond [Prunus dulcis (Mill.) D.A. Webb] cultivar 'Nonpareil'.</title>
        <authorList>
            <person name="D'Amico-Willman K.M."/>
            <person name="Ouma W.Z."/>
            <person name="Meulia T."/>
            <person name="Sideli G.M."/>
            <person name="Gradziel T.M."/>
            <person name="Fresnedo-Ramirez J."/>
        </authorList>
    </citation>
    <scope>NUCLEOTIDE SEQUENCE [LARGE SCALE GENOMIC DNA]</scope>
    <source>
        <strain evidence="6">Clone GOH B32 T37-40</strain>
    </source>
</reference>
<keyword evidence="1" id="KW-0175">Coiled coil</keyword>
<dbReference type="InterPro" id="IPR041577">
    <property type="entry name" value="RT_RNaseH_2"/>
</dbReference>
<feature type="region of interest" description="Disordered" evidence="2">
    <location>
        <begin position="1410"/>
        <end position="1489"/>
    </location>
</feature>
<dbReference type="CDD" id="cd09279">
    <property type="entry name" value="RNase_HI_like"/>
    <property type="match status" value="1"/>
</dbReference>
<evidence type="ECO:0000259" key="3">
    <source>
        <dbReference type="PROSITE" id="PS50878"/>
    </source>
</evidence>
<feature type="region of interest" description="Disordered" evidence="2">
    <location>
        <begin position="1031"/>
        <end position="1086"/>
    </location>
</feature>
<feature type="compositionally biased region" description="Polar residues" evidence="2">
    <location>
        <begin position="1066"/>
        <end position="1075"/>
    </location>
</feature>
<feature type="domain" description="Reverse transcriptase" evidence="3">
    <location>
        <begin position="39"/>
        <end position="218"/>
    </location>
</feature>
<dbReference type="InterPro" id="IPR001584">
    <property type="entry name" value="Integrase_cat-core"/>
</dbReference>
<dbReference type="GO" id="GO:0003676">
    <property type="term" value="F:nucleic acid binding"/>
    <property type="evidence" value="ECO:0007669"/>
    <property type="project" value="InterPro"/>
</dbReference>
<evidence type="ECO:0000256" key="1">
    <source>
        <dbReference type="SAM" id="Coils"/>
    </source>
</evidence>
<dbReference type="SUPFAM" id="SSF53098">
    <property type="entry name" value="Ribonuclease H-like"/>
    <property type="match status" value="2"/>
</dbReference>
<dbReference type="Gene3D" id="3.30.420.10">
    <property type="entry name" value="Ribonuclease H-like superfamily/Ribonuclease H"/>
    <property type="match status" value="2"/>
</dbReference>
<feature type="domain" description="RNase H type-1" evidence="4">
    <location>
        <begin position="424"/>
        <end position="553"/>
    </location>
</feature>
<organism evidence="6 7">
    <name type="scientific">Prunus dulcis</name>
    <name type="common">Almond</name>
    <name type="synonym">Amygdalus dulcis</name>
    <dbReference type="NCBI Taxonomy" id="3755"/>
    <lineage>
        <taxon>Eukaryota</taxon>
        <taxon>Viridiplantae</taxon>
        <taxon>Streptophyta</taxon>
        <taxon>Embryophyta</taxon>
        <taxon>Tracheophyta</taxon>
        <taxon>Spermatophyta</taxon>
        <taxon>Magnoliopsida</taxon>
        <taxon>eudicotyledons</taxon>
        <taxon>Gunneridae</taxon>
        <taxon>Pentapetalae</taxon>
        <taxon>rosids</taxon>
        <taxon>fabids</taxon>
        <taxon>Rosales</taxon>
        <taxon>Rosaceae</taxon>
        <taxon>Amygdaloideae</taxon>
        <taxon>Amygdaleae</taxon>
        <taxon>Prunus</taxon>
    </lineage>
</organism>
<dbReference type="InterPro" id="IPR004252">
    <property type="entry name" value="Probable_transposase_24"/>
</dbReference>
<dbReference type="InterPro" id="IPR043128">
    <property type="entry name" value="Rev_trsase/Diguanyl_cyclase"/>
</dbReference>
<dbReference type="CDD" id="cd01647">
    <property type="entry name" value="RT_LTR"/>
    <property type="match status" value="1"/>
</dbReference>
<feature type="compositionally biased region" description="Basic and acidic residues" evidence="2">
    <location>
        <begin position="1436"/>
        <end position="1483"/>
    </location>
</feature>
<dbReference type="Pfam" id="PF17919">
    <property type="entry name" value="RT_RNaseH_2"/>
    <property type="match status" value="1"/>
</dbReference>
<dbReference type="InterPro" id="IPR043502">
    <property type="entry name" value="DNA/RNA_pol_sf"/>
</dbReference>
<dbReference type="PROSITE" id="PS50878">
    <property type="entry name" value="RT_POL"/>
    <property type="match status" value="1"/>
</dbReference>